<feature type="compositionally biased region" description="Polar residues" evidence="1">
    <location>
        <begin position="652"/>
        <end position="661"/>
    </location>
</feature>
<dbReference type="OrthoDB" id="542946at2759"/>
<reference evidence="3 4" key="1">
    <citation type="submission" date="2025-04" db="UniProtKB">
        <authorList>
            <consortium name="RefSeq"/>
        </authorList>
    </citation>
    <scope>IDENTIFICATION</scope>
</reference>
<dbReference type="GeneID" id="110985468"/>
<feature type="compositionally biased region" description="Polar residues" evidence="1">
    <location>
        <begin position="68"/>
        <end position="78"/>
    </location>
</feature>
<sequence length="1215" mass="138116">MASQYNSRQSLRGRPPAAPSRRWSTVGQPTGKANYRPMTTSMSRRPSQQQQQRPLQQDSIQEAERSETTPTENKQLSNPVPPSKKRYSYRQPSDPKVAAEIEVLTKYMTETNLMNAMMAVCQSVLRQESLPYNPYPEFVRQIRHDAERFHMFAQTTKAIQATLTSQLQSTTTPHIYGVKGHSNAWGLEPVINAVNPQALKRYDSLIEDETPTKLVLSDEQQEYSGQILVAIVGPAAFTGTIYHEVPSVDLRVEYIIYGPDVQTALLIFNSCISEDIRRHLSTDCPHKILGILVPKSGPNSQVTNSSEIEFWTVEQAREKWDEFWDTVRDAVLQKRPIVIQCLFLLDHENNEYRTGNKQFILHFVETSENSEKEKFRSFAELPYMTLYEGVFLKKAHAEAYVMTLKRLQDNTNQTAANRQRPDMEDSLASLHEAERDDGNDLIYAGEVREPIREKWQRQIAKLHPVRDAFRLAHLTLLLALSDSSVEGSEVRIEVYRFLHSTAASFHTTTVLNSTLQLLAHTTNQKNSDDQRLLTKQFAEYKTRLLATVDPELHARSSEFHVAHTVLGKVMEQMLAPDSSDPSKLILKSLDLNTLQFIQNYCTSLQFLLIEDAMFFFKRLNFKTLVSGCREAFNRQAAGTTNGSKRKPHQGKSSKSNTSIAASTPDPVKINHGVEAKEIVQQRNIVIDVEEVKSFSNWPRIMVTEAVLMQFMVDVKLDQVWLEFLLELMTGDRLPPNPYPRLVTVLRQAAHRMQLCSETNSALSSKLLHPEQVRLVDHINTIHGVTSIGAYGLSHCSLAGLDAEPLGFVKIAKLTDKLANREVAARRGQFQIAVSQAIGKNCAFYGRLVPYINILHLYDHYYIRGNIGADGDAIQLYAKLVYDYITGVIAQNQYVVLGVYFDDSDRYMSDEDLETEKATFLSHVVDAARKKEDVYLKIYQPIGWRYLCMHKHFVLHYLFVDNTEDRHECFSPDNPSTIYQFVFLSLEEAAAHSRGGRPKQLGNIEATANMKRVSDYLNKEIEGALQEHQVVQAYELIICNALISKDKEFIANAWRVLHSVAYQLNYIQIINRDLQTLVQHALTFPKKLVRAVPSNQSLTKGRGNKTKGEAEPTSQGPFTDTTLSRFFNAYCDKLSSILQDPCAFVPSSLVEMIQEKLKTVTDINNKTSKHTLRIELETVVTLKEVYQLVQPVQDWTSFDIHQAISQHAHGNEAPQE</sequence>
<keyword evidence="2" id="KW-1185">Reference proteome</keyword>
<protein>
    <submittedName>
        <fullName evidence="3 4">Uncharacterized protein LOC110985468 isoform X1</fullName>
    </submittedName>
</protein>
<feature type="compositionally biased region" description="Low complexity" evidence="1">
    <location>
        <begin position="43"/>
        <end position="60"/>
    </location>
</feature>
<dbReference type="AlphaFoldDB" id="A0A8B7ZBK1"/>
<feature type="compositionally biased region" description="Polar residues" evidence="1">
    <location>
        <begin position="1"/>
        <end position="10"/>
    </location>
</feature>
<dbReference type="RefSeq" id="XP_022102201.1">
    <property type="nucleotide sequence ID" value="XM_022246509.1"/>
</dbReference>
<evidence type="ECO:0000313" key="4">
    <source>
        <dbReference type="RefSeq" id="XP_022102200.1"/>
    </source>
</evidence>
<evidence type="ECO:0000313" key="3">
    <source>
        <dbReference type="RefSeq" id="XP_022102199.1"/>
    </source>
</evidence>
<evidence type="ECO:0000313" key="2">
    <source>
        <dbReference type="Proteomes" id="UP000694845"/>
    </source>
</evidence>
<evidence type="ECO:0000256" key="1">
    <source>
        <dbReference type="SAM" id="MobiDB-lite"/>
    </source>
</evidence>
<evidence type="ECO:0000313" key="5">
    <source>
        <dbReference type="RefSeq" id="XP_022102201.1"/>
    </source>
</evidence>
<organism evidence="2 4">
    <name type="scientific">Acanthaster planci</name>
    <name type="common">Crown-of-thorns starfish</name>
    <dbReference type="NCBI Taxonomy" id="133434"/>
    <lineage>
        <taxon>Eukaryota</taxon>
        <taxon>Metazoa</taxon>
        <taxon>Echinodermata</taxon>
        <taxon>Eleutherozoa</taxon>
        <taxon>Asterozoa</taxon>
        <taxon>Asteroidea</taxon>
        <taxon>Valvatacea</taxon>
        <taxon>Valvatida</taxon>
        <taxon>Acanthasteridae</taxon>
        <taxon>Acanthaster</taxon>
    </lineage>
</organism>
<accession>A0A8B7ZBK1</accession>
<proteinExistence type="predicted"/>
<feature type="region of interest" description="Disordered" evidence="1">
    <location>
        <begin position="1"/>
        <end position="94"/>
    </location>
</feature>
<dbReference type="RefSeq" id="XP_022102200.1">
    <property type="nucleotide sequence ID" value="XM_022246508.1"/>
</dbReference>
<gene>
    <name evidence="3 4 5" type="primary">LOC110985468</name>
</gene>
<feature type="region of interest" description="Disordered" evidence="1">
    <location>
        <begin position="1094"/>
        <end position="1115"/>
    </location>
</feature>
<dbReference type="Proteomes" id="UP000694845">
    <property type="component" value="Unplaced"/>
</dbReference>
<dbReference type="KEGG" id="aplc:110985468"/>
<feature type="region of interest" description="Disordered" evidence="1">
    <location>
        <begin position="636"/>
        <end position="667"/>
    </location>
</feature>
<dbReference type="RefSeq" id="XP_022102199.1">
    <property type="nucleotide sequence ID" value="XM_022246507.1"/>
</dbReference>
<name>A0A8B7ZBK1_ACAPL</name>